<dbReference type="GO" id="GO:0003700">
    <property type="term" value="F:DNA-binding transcription factor activity"/>
    <property type="evidence" value="ECO:0007669"/>
    <property type="project" value="InterPro"/>
</dbReference>
<dbReference type="InterPro" id="IPR052362">
    <property type="entry name" value="HTH-GbsR_regulator"/>
</dbReference>
<comment type="caution">
    <text evidence="5">The sequence shown here is derived from an EMBL/GenBank/DDBJ whole genome shotgun (WGS) entry which is preliminary data.</text>
</comment>
<dbReference type="RefSeq" id="WP_035907515.1">
    <property type="nucleotide sequence ID" value="NZ_AVPK01000018.1"/>
</dbReference>
<evidence type="ECO:0000313" key="6">
    <source>
        <dbReference type="Proteomes" id="UP000030011"/>
    </source>
</evidence>
<evidence type="ECO:0000256" key="1">
    <source>
        <dbReference type="ARBA" id="ARBA00023015"/>
    </source>
</evidence>
<dbReference type="EMBL" id="AVPK01000018">
    <property type="protein sequence ID" value="KGN35554.1"/>
    <property type="molecule type" value="Genomic_DNA"/>
</dbReference>
<dbReference type="InterPro" id="IPR036390">
    <property type="entry name" value="WH_DNA-bd_sf"/>
</dbReference>
<evidence type="ECO:0000259" key="4">
    <source>
        <dbReference type="Pfam" id="PF12802"/>
    </source>
</evidence>
<dbReference type="InterPro" id="IPR036388">
    <property type="entry name" value="WH-like_DNA-bd_sf"/>
</dbReference>
<feature type="domain" description="HTH marR-type" evidence="4">
    <location>
        <begin position="18"/>
        <end position="76"/>
    </location>
</feature>
<evidence type="ECO:0000256" key="2">
    <source>
        <dbReference type="ARBA" id="ARBA00023125"/>
    </source>
</evidence>
<evidence type="ECO:0000256" key="3">
    <source>
        <dbReference type="ARBA" id="ARBA00023163"/>
    </source>
</evidence>
<keyword evidence="2" id="KW-0238">DNA-binding</keyword>
<keyword evidence="3" id="KW-0804">Transcription</keyword>
<dbReference type="Pfam" id="PF12802">
    <property type="entry name" value="MarR_2"/>
    <property type="match status" value="1"/>
</dbReference>
<dbReference type="eggNOG" id="COG1846">
    <property type="taxonomic scope" value="Bacteria"/>
</dbReference>
<proteinExistence type="predicted"/>
<dbReference type="Gene3D" id="1.10.287.160">
    <property type="entry name" value="HR1 repeat"/>
    <property type="match status" value="1"/>
</dbReference>
<organism evidence="5 6">
    <name type="scientific">Knoellia subterranea KCTC 19937</name>
    <dbReference type="NCBI Taxonomy" id="1385521"/>
    <lineage>
        <taxon>Bacteria</taxon>
        <taxon>Bacillati</taxon>
        <taxon>Actinomycetota</taxon>
        <taxon>Actinomycetes</taxon>
        <taxon>Micrococcales</taxon>
        <taxon>Intrasporangiaceae</taxon>
        <taxon>Knoellia</taxon>
    </lineage>
</organism>
<dbReference type="AlphaFoldDB" id="A0A0A0JFP4"/>
<dbReference type="PANTHER" id="PTHR38465">
    <property type="entry name" value="HTH-TYPE TRANSCRIPTIONAL REGULATOR MJ1563-RELATED"/>
    <property type="match status" value="1"/>
</dbReference>
<dbReference type="Proteomes" id="UP000030011">
    <property type="component" value="Unassembled WGS sequence"/>
</dbReference>
<dbReference type="Gene3D" id="1.10.10.10">
    <property type="entry name" value="Winged helix-like DNA-binding domain superfamily/Winged helix DNA-binding domain"/>
    <property type="match status" value="1"/>
</dbReference>
<name>A0A0A0JFP4_9MICO</name>
<accession>A0A0A0JFP4</accession>
<sequence length="153" mass="17361">MDGLAQAVERLGQVLEDSGIPRMAARVFAYILAEDRDRYTAAELAEGLSVSPAAISGAVRYLTQTRLVVRERRPSGRGDLYRIVDGDVWGTITRARIPILDHYVASLDEAVALLDSDSRGRARLVETRDFFAFTRREMADLTERWEEYRARQR</sequence>
<keyword evidence="1" id="KW-0805">Transcription regulation</keyword>
<reference evidence="5 6" key="1">
    <citation type="submission" date="2013-08" db="EMBL/GenBank/DDBJ databases">
        <title>The genome sequence of Knoellia subterranea.</title>
        <authorList>
            <person name="Zhu W."/>
            <person name="Wang G."/>
        </authorList>
    </citation>
    <scope>NUCLEOTIDE SEQUENCE [LARGE SCALE GENOMIC DNA]</scope>
    <source>
        <strain evidence="5 6">KCTC 19937</strain>
    </source>
</reference>
<keyword evidence="6" id="KW-1185">Reference proteome</keyword>
<evidence type="ECO:0000313" key="5">
    <source>
        <dbReference type="EMBL" id="KGN35554.1"/>
    </source>
</evidence>
<dbReference type="STRING" id="1385521.N803_06480"/>
<dbReference type="GO" id="GO:0003677">
    <property type="term" value="F:DNA binding"/>
    <property type="evidence" value="ECO:0007669"/>
    <property type="project" value="UniProtKB-KW"/>
</dbReference>
<dbReference type="PANTHER" id="PTHR38465:SF2">
    <property type="entry name" value="HTH-TYPE TRANSCRIPTIONAL REGULATOR MMPR5"/>
    <property type="match status" value="1"/>
</dbReference>
<dbReference type="OrthoDB" id="67158at2"/>
<protein>
    <recommendedName>
        <fullName evidence="4">HTH marR-type domain-containing protein</fullName>
    </recommendedName>
</protein>
<dbReference type="SUPFAM" id="SSF46785">
    <property type="entry name" value="Winged helix' DNA-binding domain"/>
    <property type="match status" value="1"/>
</dbReference>
<gene>
    <name evidence="5" type="ORF">N803_06480</name>
</gene>
<dbReference type="InterPro" id="IPR000835">
    <property type="entry name" value="HTH_MarR-typ"/>
</dbReference>